<organism evidence="1 2">
    <name type="scientific">Dickeya phage vB_DsoM_JA29</name>
    <dbReference type="NCBI Taxonomy" id="2283031"/>
    <lineage>
        <taxon>Viruses</taxon>
        <taxon>Duplodnaviria</taxon>
        <taxon>Heunggongvirae</taxon>
        <taxon>Uroviricota</taxon>
        <taxon>Caudoviricetes</taxon>
        <taxon>Salmondvirus</taxon>
        <taxon>Salmondvirus JA29</taxon>
    </lineage>
</organism>
<gene>
    <name evidence="1" type="ORF">JA29_140</name>
</gene>
<accession>A0A384ZXA4</accession>
<dbReference type="EMBL" id="MH460461">
    <property type="protein sequence ID" value="AXG66866.1"/>
    <property type="molecule type" value="Genomic_DNA"/>
</dbReference>
<reference evidence="1 2" key="1">
    <citation type="journal article" date="2018" name="Front. Microbiol.">
        <title>Jumbo Bacteriophages Are Represented Within an Increasing Diversity of Environmental Viruses Infecting the Emerging Phytopathogen, Dickeya solani.</title>
        <authorList>
            <person name="Day A.W."/>
            <person name="Ahn J."/>
            <person name="Salmond G.P.C."/>
        </authorList>
    </citation>
    <scope>NUCLEOTIDE SEQUENCE [LARGE SCALE GENOMIC DNA]</scope>
</reference>
<evidence type="ECO:0000313" key="2">
    <source>
        <dbReference type="Proteomes" id="UP000263326"/>
    </source>
</evidence>
<proteinExistence type="predicted"/>
<keyword evidence="2" id="KW-1185">Reference proteome</keyword>
<dbReference type="Proteomes" id="UP000263326">
    <property type="component" value="Segment"/>
</dbReference>
<name>A0A384ZXA4_9CAUD</name>
<evidence type="ECO:0000313" key="1">
    <source>
        <dbReference type="EMBL" id="AXG66866.1"/>
    </source>
</evidence>
<protein>
    <submittedName>
        <fullName evidence="1">Uncharacterized protein</fullName>
    </submittedName>
</protein>
<sequence>MNTLFHFTSPKNALSIVGSGKFHLSIASGSEAEEEFSQNRLFFLSTTRTLSNIFAIRTNGGSEVLFVLDADKIRSRYKVVPVDFWQNGAEYSESEERIIIDKPDIDISIVKEIHCNAGTKEEARIKSNGMYLRGIALQARKRNIPVYFYGSKKDMLSRKPIKRIGLFNDVTSTLTGKQIPEPDNRPDFIKDIEKQNEARQKEDLYPFLVLLHAAIRKDFSGIKTFSIKSDVHKYFQMLRNINSGFRTRQTIVSELSRRLLNARQFSGVGSQQLKYAEAFIMLAKRNGLTMNTVPDFIANRIAETVNV</sequence>